<accession>A0A445DTP3</accession>
<proteinExistence type="predicted"/>
<comment type="caution">
    <text evidence="2">The sequence shown here is derived from an EMBL/GenBank/DDBJ whole genome shotgun (WGS) entry which is preliminary data.</text>
</comment>
<feature type="compositionally biased region" description="Pro residues" evidence="1">
    <location>
        <begin position="249"/>
        <end position="263"/>
    </location>
</feature>
<dbReference type="EMBL" id="SDMP01000003">
    <property type="protein sequence ID" value="RYR66481.1"/>
    <property type="molecule type" value="Genomic_DNA"/>
</dbReference>
<dbReference type="Proteomes" id="UP000289738">
    <property type="component" value="Chromosome A03"/>
</dbReference>
<protein>
    <submittedName>
        <fullName evidence="2">Uncharacterized protein</fullName>
    </submittedName>
</protein>
<feature type="compositionally biased region" description="Polar residues" evidence="1">
    <location>
        <begin position="264"/>
        <end position="285"/>
    </location>
</feature>
<feature type="region of interest" description="Disordered" evidence="1">
    <location>
        <begin position="207"/>
        <end position="285"/>
    </location>
</feature>
<evidence type="ECO:0000313" key="2">
    <source>
        <dbReference type="EMBL" id="RYR66481.1"/>
    </source>
</evidence>
<keyword evidence="3" id="KW-1185">Reference proteome</keyword>
<organism evidence="2 3">
    <name type="scientific">Arachis hypogaea</name>
    <name type="common">Peanut</name>
    <dbReference type="NCBI Taxonomy" id="3818"/>
    <lineage>
        <taxon>Eukaryota</taxon>
        <taxon>Viridiplantae</taxon>
        <taxon>Streptophyta</taxon>
        <taxon>Embryophyta</taxon>
        <taxon>Tracheophyta</taxon>
        <taxon>Spermatophyta</taxon>
        <taxon>Magnoliopsida</taxon>
        <taxon>eudicotyledons</taxon>
        <taxon>Gunneridae</taxon>
        <taxon>Pentapetalae</taxon>
        <taxon>rosids</taxon>
        <taxon>fabids</taxon>
        <taxon>Fabales</taxon>
        <taxon>Fabaceae</taxon>
        <taxon>Papilionoideae</taxon>
        <taxon>50 kb inversion clade</taxon>
        <taxon>dalbergioids sensu lato</taxon>
        <taxon>Dalbergieae</taxon>
        <taxon>Pterocarpus clade</taxon>
        <taxon>Arachis</taxon>
    </lineage>
</organism>
<evidence type="ECO:0000313" key="3">
    <source>
        <dbReference type="Proteomes" id="UP000289738"/>
    </source>
</evidence>
<sequence>MFVLSPLPIREIGEPRLLSHYQKPLVRREDDRGVSILFVGPHNILCKGVVVQRVAYTVMAGCLFWTKSPLLSHWSCAGFSDEGIAILGSKFSLKILDEAKTRYENTLLVELDIASRLSQPKIQEAFEDPGEVVPDSMEKEDVVSSDGSDEAVSAGRNGSMLFYDLNKTAEENEYPYSGISPEKKNAWNLTMWATRHPLSLKMAKKGRFTKKPKEGPRCQQPQMALPPASATHRDDFEILPNSGDSVPPTSRPFLPPRSVPRPAPQTSTTTIQNSEPSCVNSTDNANDVDSVDQEADYSFNHKGRRTIEFSEVRIIDSDGTIKLARLSMREAMERLNDRKIVLKFNKAKQAIGNEAGLLSG</sequence>
<reference evidence="2 3" key="1">
    <citation type="submission" date="2019-01" db="EMBL/GenBank/DDBJ databases">
        <title>Sequencing of cultivated peanut Arachis hypogaea provides insights into genome evolution and oil improvement.</title>
        <authorList>
            <person name="Chen X."/>
        </authorList>
    </citation>
    <scope>NUCLEOTIDE SEQUENCE [LARGE SCALE GENOMIC DNA]</scope>
    <source>
        <strain evidence="3">cv. Fuhuasheng</strain>
        <tissue evidence="2">Leaves</tissue>
    </source>
</reference>
<name>A0A445DTP3_ARAHY</name>
<dbReference type="AlphaFoldDB" id="A0A445DTP3"/>
<evidence type="ECO:0000256" key="1">
    <source>
        <dbReference type="SAM" id="MobiDB-lite"/>
    </source>
</evidence>
<gene>
    <name evidence="2" type="ORF">Ahy_A03g012473</name>
</gene>